<keyword evidence="4" id="KW-1185">Reference proteome</keyword>
<feature type="region of interest" description="Disordered" evidence="2">
    <location>
        <begin position="306"/>
        <end position="363"/>
    </location>
</feature>
<reference evidence="3" key="1">
    <citation type="journal article" date="2022" name="Int. J. Mol. Sci.">
        <title>Draft Genome of Tanacetum Coccineum: Genomic Comparison of Closely Related Tanacetum-Family Plants.</title>
        <authorList>
            <person name="Yamashiro T."/>
            <person name="Shiraishi A."/>
            <person name="Nakayama K."/>
            <person name="Satake H."/>
        </authorList>
    </citation>
    <scope>NUCLEOTIDE SEQUENCE</scope>
</reference>
<keyword evidence="1" id="KW-0175">Coiled coil</keyword>
<gene>
    <name evidence="3" type="ORF">Tco_0772276</name>
</gene>
<comment type="caution">
    <text evidence="3">The sequence shown here is derived from an EMBL/GenBank/DDBJ whole genome shotgun (WGS) entry which is preliminary data.</text>
</comment>
<reference evidence="3" key="2">
    <citation type="submission" date="2022-01" db="EMBL/GenBank/DDBJ databases">
        <authorList>
            <person name="Yamashiro T."/>
            <person name="Shiraishi A."/>
            <person name="Satake H."/>
            <person name="Nakayama K."/>
        </authorList>
    </citation>
    <scope>NUCLEOTIDE SEQUENCE</scope>
</reference>
<protein>
    <submittedName>
        <fullName evidence="3">Uncharacterized protein</fullName>
    </submittedName>
</protein>
<evidence type="ECO:0000313" key="3">
    <source>
        <dbReference type="EMBL" id="GJS89640.1"/>
    </source>
</evidence>
<feature type="compositionally biased region" description="Basic and acidic residues" evidence="2">
    <location>
        <begin position="308"/>
        <end position="317"/>
    </location>
</feature>
<feature type="compositionally biased region" description="Basic and acidic residues" evidence="2">
    <location>
        <begin position="336"/>
        <end position="363"/>
    </location>
</feature>
<name>A0ABQ4ZHQ1_9ASTR</name>
<accession>A0ABQ4ZHQ1</accession>
<proteinExistence type="predicted"/>
<sequence>MQHETQNRHQAKRSYISSGVGCSISLHSTVHSRSLQMFLLFTCKNFRLLFLFIGHPLDSLLTRRKSLSMLIYSETFSSFVPKFQDKSLKNLYWKQIRFYFIRDLGTLKASPISLIHEILREGTPLPKYIRKKVIQTHLPRRSMFKLLKVDANSREAKKDFIISHAIELRNNDCEEDDEVIKELYDDVNVKLGNDDTEMTVADQGASEQQNVSQESGIPNFTSVFKFEQRVSALESEMSELRQTNQFAEAISSILGIVDSTMKTIIKDQVKAQVSTIMPKIEKYVIESLGAEVLVRSTNQPQMAYASVHAEEPSHTVEDSGMQQDQEFVMGDNDEQPADKEVTKVDWFKKLERPPTPDPDWSKR</sequence>
<dbReference type="EMBL" id="BQNB010011365">
    <property type="protein sequence ID" value="GJS89640.1"/>
    <property type="molecule type" value="Genomic_DNA"/>
</dbReference>
<evidence type="ECO:0000256" key="2">
    <source>
        <dbReference type="SAM" id="MobiDB-lite"/>
    </source>
</evidence>
<feature type="coiled-coil region" evidence="1">
    <location>
        <begin position="223"/>
        <end position="250"/>
    </location>
</feature>
<evidence type="ECO:0000313" key="4">
    <source>
        <dbReference type="Proteomes" id="UP001151760"/>
    </source>
</evidence>
<dbReference type="Proteomes" id="UP001151760">
    <property type="component" value="Unassembled WGS sequence"/>
</dbReference>
<evidence type="ECO:0000256" key="1">
    <source>
        <dbReference type="SAM" id="Coils"/>
    </source>
</evidence>
<organism evidence="3 4">
    <name type="scientific">Tanacetum coccineum</name>
    <dbReference type="NCBI Taxonomy" id="301880"/>
    <lineage>
        <taxon>Eukaryota</taxon>
        <taxon>Viridiplantae</taxon>
        <taxon>Streptophyta</taxon>
        <taxon>Embryophyta</taxon>
        <taxon>Tracheophyta</taxon>
        <taxon>Spermatophyta</taxon>
        <taxon>Magnoliopsida</taxon>
        <taxon>eudicotyledons</taxon>
        <taxon>Gunneridae</taxon>
        <taxon>Pentapetalae</taxon>
        <taxon>asterids</taxon>
        <taxon>campanulids</taxon>
        <taxon>Asterales</taxon>
        <taxon>Asteraceae</taxon>
        <taxon>Asteroideae</taxon>
        <taxon>Anthemideae</taxon>
        <taxon>Anthemidinae</taxon>
        <taxon>Tanacetum</taxon>
    </lineage>
</organism>